<keyword evidence="4" id="KW-1185">Reference proteome</keyword>
<dbReference type="PANTHER" id="PTHR48081">
    <property type="entry name" value="AB HYDROLASE SUPERFAMILY PROTEIN C4A8.06C"/>
    <property type="match status" value="1"/>
</dbReference>
<dbReference type="InterPro" id="IPR029058">
    <property type="entry name" value="AB_hydrolase_fold"/>
</dbReference>
<organism evidence="3 4">
    <name type="scientific">Paenibacillus yanchengensis</name>
    <dbReference type="NCBI Taxonomy" id="2035833"/>
    <lineage>
        <taxon>Bacteria</taxon>
        <taxon>Bacillati</taxon>
        <taxon>Bacillota</taxon>
        <taxon>Bacilli</taxon>
        <taxon>Bacillales</taxon>
        <taxon>Paenibacillaceae</taxon>
        <taxon>Paenibacillus</taxon>
    </lineage>
</organism>
<dbReference type="SUPFAM" id="SSF53474">
    <property type="entry name" value="alpha/beta-Hydrolases"/>
    <property type="match status" value="1"/>
</dbReference>
<proteinExistence type="predicted"/>
<dbReference type="InterPro" id="IPR049492">
    <property type="entry name" value="BD-FAE-like_dom"/>
</dbReference>
<evidence type="ECO:0000259" key="2">
    <source>
        <dbReference type="Pfam" id="PF20434"/>
    </source>
</evidence>
<evidence type="ECO:0000313" key="4">
    <source>
        <dbReference type="Proteomes" id="UP001597362"/>
    </source>
</evidence>
<dbReference type="PANTHER" id="PTHR48081:SF6">
    <property type="entry name" value="PEPTIDASE S9 PROLYL OLIGOPEPTIDASE CATALYTIC DOMAIN-CONTAINING PROTEIN"/>
    <property type="match status" value="1"/>
</dbReference>
<comment type="caution">
    <text evidence="3">The sequence shown here is derived from an EMBL/GenBank/DDBJ whole genome shotgun (WGS) entry which is preliminary data.</text>
</comment>
<keyword evidence="1 3" id="KW-0378">Hydrolase</keyword>
<name>A0ABW4YNJ2_9BACL</name>
<accession>A0ABW4YNJ2</accession>
<dbReference type="EMBL" id="JBHUHO010000035">
    <property type="protein sequence ID" value="MFD2117147.1"/>
    <property type="molecule type" value="Genomic_DNA"/>
</dbReference>
<feature type="domain" description="BD-FAE-like" evidence="2">
    <location>
        <begin position="31"/>
        <end position="220"/>
    </location>
</feature>
<evidence type="ECO:0000313" key="3">
    <source>
        <dbReference type="EMBL" id="MFD2117147.1"/>
    </source>
</evidence>
<dbReference type="Proteomes" id="UP001597362">
    <property type="component" value="Unassembled WGS sequence"/>
</dbReference>
<reference evidence="4" key="1">
    <citation type="journal article" date="2019" name="Int. J. Syst. Evol. Microbiol.">
        <title>The Global Catalogue of Microorganisms (GCM) 10K type strain sequencing project: providing services to taxonomists for standard genome sequencing and annotation.</title>
        <authorList>
            <consortium name="The Broad Institute Genomics Platform"/>
            <consortium name="The Broad Institute Genome Sequencing Center for Infectious Disease"/>
            <person name="Wu L."/>
            <person name="Ma J."/>
        </authorList>
    </citation>
    <scope>NUCLEOTIDE SEQUENCE [LARGE SCALE GENOMIC DNA]</scope>
    <source>
        <strain evidence="4">GH52</strain>
    </source>
</reference>
<dbReference type="Gene3D" id="3.40.50.1820">
    <property type="entry name" value="alpha/beta hydrolase"/>
    <property type="match status" value="1"/>
</dbReference>
<dbReference type="InterPro" id="IPR050300">
    <property type="entry name" value="GDXG_lipolytic_enzyme"/>
</dbReference>
<dbReference type="Pfam" id="PF20434">
    <property type="entry name" value="BD-FAE"/>
    <property type="match status" value="1"/>
</dbReference>
<protein>
    <submittedName>
        <fullName evidence="3">Alpha/beta hydrolase</fullName>
    </submittedName>
</protein>
<dbReference type="GO" id="GO:0016787">
    <property type="term" value="F:hydrolase activity"/>
    <property type="evidence" value="ECO:0007669"/>
    <property type="project" value="UniProtKB-KW"/>
</dbReference>
<sequence length="295" mass="32770">MKTLQFPLTEDGRVTLTAYIIDTSPEMSNWKQRPAVLVLPGGGYMMTSDREADPVAFHYLSKGFHTFVLRYSVGVHAAFPAPLIDVSRAMALIRNYAEEWHLDDKRVAICGFSAGGHLAASLGTMWHEEQIVQQAGIAPGTNEPNALILGYPVISCADDSEKRLEKMWECAMGEQPYEQMQQQLSCELHVGSHTPPTFLFHTFADNVVPVEHSLLFSQALAKHDIPFELHIYPNGVHGISLANEITSTGRDNLVDRDVAGWVEQSSAWLWRLFGMYATSSAGNKQVDILSRAKLL</sequence>
<gene>
    <name evidence="3" type="ORF">ACFSJH_15560</name>
</gene>
<dbReference type="RefSeq" id="WP_377774034.1">
    <property type="nucleotide sequence ID" value="NZ_JBHUHO010000035.1"/>
</dbReference>
<evidence type="ECO:0000256" key="1">
    <source>
        <dbReference type="ARBA" id="ARBA00022801"/>
    </source>
</evidence>